<dbReference type="RefSeq" id="WP_178734052.1">
    <property type="nucleotide sequence ID" value="NZ_JABUOH010000027.1"/>
</dbReference>
<keyword evidence="1" id="KW-1133">Transmembrane helix</keyword>
<feature type="transmembrane region" description="Helical" evidence="1">
    <location>
        <begin position="191"/>
        <end position="214"/>
    </location>
</feature>
<gene>
    <name evidence="2" type="ORF">HR065_00965</name>
</gene>
<dbReference type="AlphaFoldDB" id="A0A851HH95"/>
<sequence>MKKTHIRMISFLLLYALLFLSVFIFWKDPKITSKKDMTWGHVLLFGPTIGPFMIGLFSYFSFKMNKGRNIYFKDCDPNKLTIDHYDCNKSRSEMPNKVDTMIFWWIRYVKFFKWLGISYFERDFIRTVQKNVIKFNQFTFSQSDEVIKKEAKNSFFNGVLWTIIVGTISLIILLTANYMTGMALKSILQKIYFLGFVITSVFAYLTIVSGLTYLSK</sequence>
<feature type="transmembrane region" description="Helical" evidence="1">
    <location>
        <begin position="158"/>
        <end position="179"/>
    </location>
</feature>
<evidence type="ECO:0000313" key="3">
    <source>
        <dbReference type="Proteomes" id="UP000568109"/>
    </source>
</evidence>
<keyword evidence="3" id="KW-1185">Reference proteome</keyword>
<reference evidence="2 3" key="1">
    <citation type="submission" date="2020-06" db="EMBL/GenBank/DDBJ databases">
        <title>Draft genome sequence of Candidatus Phytoplasma pruni (X-disease group, subgroup 16SrIII-B) strain ChTDIII from Argentina.</title>
        <authorList>
            <person name="Fernandez F.D."/>
            <person name="Zuebert C."/>
            <person name="Huettel B."/>
            <person name="Kube M."/>
            <person name="Conci L.R."/>
        </authorList>
    </citation>
    <scope>NUCLEOTIDE SEQUENCE [LARGE SCALE GENOMIC DNA]</scope>
    <source>
        <strain evidence="2 3">ChTDIII</strain>
    </source>
</reference>
<evidence type="ECO:0000313" key="2">
    <source>
        <dbReference type="EMBL" id="NWN45654.1"/>
    </source>
</evidence>
<evidence type="ECO:0000256" key="1">
    <source>
        <dbReference type="SAM" id="Phobius"/>
    </source>
</evidence>
<keyword evidence="1" id="KW-0812">Transmembrane</keyword>
<comment type="caution">
    <text evidence="2">The sequence shown here is derived from an EMBL/GenBank/DDBJ whole genome shotgun (WGS) entry which is preliminary data.</text>
</comment>
<feature type="transmembrane region" description="Helical" evidence="1">
    <location>
        <begin position="38"/>
        <end position="62"/>
    </location>
</feature>
<protein>
    <submittedName>
        <fullName evidence="2">Uncharacterized protein</fullName>
    </submittedName>
</protein>
<feature type="transmembrane region" description="Helical" evidence="1">
    <location>
        <begin position="7"/>
        <end position="26"/>
    </location>
</feature>
<accession>A0A851HH95</accession>
<organism evidence="2 3">
    <name type="scientific">Candidatus Phytoplasma pruni</name>
    <dbReference type="NCBI Taxonomy" id="479893"/>
    <lineage>
        <taxon>Bacteria</taxon>
        <taxon>Bacillati</taxon>
        <taxon>Mycoplasmatota</taxon>
        <taxon>Mollicutes</taxon>
        <taxon>Acholeplasmatales</taxon>
        <taxon>Acholeplasmataceae</taxon>
        <taxon>Candidatus Phytoplasma</taxon>
        <taxon>16SrIII (X-disease group)</taxon>
    </lineage>
</organism>
<keyword evidence="1" id="KW-0472">Membrane</keyword>
<name>A0A851HH95_9MOLU</name>
<dbReference type="Proteomes" id="UP000568109">
    <property type="component" value="Unassembled WGS sequence"/>
</dbReference>
<dbReference type="EMBL" id="JABUOH010000027">
    <property type="protein sequence ID" value="NWN45654.1"/>
    <property type="molecule type" value="Genomic_DNA"/>
</dbReference>
<proteinExistence type="predicted"/>